<evidence type="ECO:0000313" key="4">
    <source>
        <dbReference type="Ensembl" id="ENSSAUP00010064995.1"/>
    </source>
</evidence>
<reference evidence="4" key="1">
    <citation type="submission" date="2021-04" db="EMBL/GenBank/DDBJ databases">
        <authorList>
            <consortium name="Wellcome Sanger Institute Data Sharing"/>
        </authorList>
    </citation>
    <scope>NUCLEOTIDE SEQUENCE [LARGE SCALE GENOMIC DNA]</scope>
</reference>
<dbReference type="Pfam" id="PF00241">
    <property type="entry name" value="Cofilin_ADF"/>
    <property type="match status" value="1"/>
</dbReference>
<dbReference type="RefSeq" id="XP_030297468.1">
    <property type="nucleotide sequence ID" value="XM_030441608.1"/>
</dbReference>
<comment type="similarity">
    <text evidence="1">Belongs to the actin-binding proteins ADF family.</text>
</comment>
<proteinExistence type="inferred from homology"/>
<keyword evidence="2" id="KW-0009">Actin-binding</keyword>
<evidence type="ECO:0000256" key="1">
    <source>
        <dbReference type="ARBA" id="ARBA00006844"/>
    </source>
</evidence>
<evidence type="ECO:0000313" key="5">
    <source>
        <dbReference type="Proteomes" id="UP000472265"/>
    </source>
</evidence>
<dbReference type="InterPro" id="IPR029006">
    <property type="entry name" value="ADF-H/Gelsolin-like_dom_sf"/>
</dbReference>
<dbReference type="PANTHER" id="PTHR11913">
    <property type="entry name" value="COFILIN-RELATED"/>
    <property type="match status" value="1"/>
</dbReference>
<dbReference type="Ensembl" id="ENSSAUT00010068075.1">
    <property type="protein sequence ID" value="ENSSAUP00010064995.1"/>
    <property type="gene ID" value="ENSSAUG00010026027.1"/>
</dbReference>
<dbReference type="Proteomes" id="UP000472265">
    <property type="component" value="Chromosome 15"/>
</dbReference>
<keyword evidence="5" id="KW-1185">Reference proteome</keyword>
<dbReference type="GO" id="GO:0003779">
    <property type="term" value="F:actin binding"/>
    <property type="evidence" value="ECO:0007669"/>
    <property type="project" value="UniProtKB-KW"/>
</dbReference>
<dbReference type="PRINTS" id="PR00006">
    <property type="entry name" value="COFILIN"/>
</dbReference>
<dbReference type="SUPFAM" id="SSF55753">
    <property type="entry name" value="Actin depolymerizing proteins"/>
    <property type="match status" value="1"/>
</dbReference>
<dbReference type="AlphaFoldDB" id="A0A671YQQ7"/>
<accession>A0A671YQQ7</accession>
<evidence type="ECO:0000256" key="2">
    <source>
        <dbReference type="ARBA" id="ARBA00023203"/>
    </source>
</evidence>
<dbReference type="Gene3D" id="3.40.20.10">
    <property type="entry name" value="Severin"/>
    <property type="match status" value="1"/>
</dbReference>
<dbReference type="InterPro" id="IPR017904">
    <property type="entry name" value="ADF/Cofilin"/>
</dbReference>
<sequence>MTSGVKCTDQVKDICKEMRVVKSDADQQKRIRLVLFKIEDSCIDVSRCVCEEELVKDGKDGFSCFQEMMVEGECCYILYDCHFDTKECRNKEELVFLTWCSDGASIKNKMCYAASKDAIKKCVGSIKHNLEMTEKVDCVNRAMFAEKLGKGIISLEGVSC</sequence>
<feature type="domain" description="ADF-H" evidence="3">
    <location>
        <begin position="4"/>
        <end position="148"/>
    </location>
</feature>
<dbReference type="GeneTree" id="ENSGT00950000183000"/>
<gene>
    <name evidence="4" type="primary">LOC115596464</name>
</gene>
<organism evidence="4 5">
    <name type="scientific">Sparus aurata</name>
    <name type="common">Gilthead sea bream</name>
    <dbReference type="NCBI Taxonomy" id="8175"/>
    <lineage>
        <taxon>Eukaryota</taxon>
        <taxon>Metazoa</taxon>
        <taxon>Chordata</taxon>
        <taxon>Craniata</taxon>
        <taxon>Vertebrata</taxon>
        <taxon>Euteleostomi</taxon>
        <taxon>Actinopterygii</taxon>
        <taxon>Neopterygii</taxon>
        <taxon>Teleostei</taxon>
        <taxon>Neoteleostei</taxon>
        <taxon>Acanthomorphata</taxon>
        <taxon>Eupercaria</taxon>
        <taxon>Spariformes</taxon>
        <taxon>Sparidae</taxon>
        <taxon>Sparus</taxon>
    </lineage>
</organism>
<dbReference type="GO" id="GO:0015629">
    <property type="term" value="C:actin cytoskeleton"/>
    <property type="evidence" value="ECO:0007669"/>
    <property type="project" value="InterPro"/>
</dbReference>
<dbReference type="Ensembl" id="ENSSAUT00010068073.1">
    <property type="protein sequence ID" value="ENSSAUP00010064993.1"/>
    <property type="gene ID" value="ENSSAUG00010026027.1"/>
</dbReference>
<dbReference type="PROSITE" id="PS51263">
    <property type="entry name" value="ADF_H"/>
    <property type="match status" value="1"/>
</dbReference>
<dbReference type="InterPro" id="IPR002108">
    <property type="entry name" value="ADF-H"/>
</dbReference>
<dbReference type="GeneID" id="115596464"/>
<dbReference type="OrthoDB" id="10249245at2759"/>
<reference evidence="4" key="2">
    <citation type="submission" date="2025-05" db="UniProtKB">
        <authorList>
            <consortium name="Ensembl"/>
        </authorList>
    </citation>
    <scope>IDENTIFICATION</scope>
</reference>
<dbReference type="OMA" id="CYETANS"/>
<dbReference type="SMART" id="SM00102">
    <property type="entry name" value="ADF"/>
    <property type="match status" value="1"/>
</dbReference>
<name>A0A671YQQ7_SPAAU</name>
<dbReference type="GO" id="GO:0030042">
    <property type="term" value="P:actin filament depolymerization"/>
    <property type="evidence" value="ECO:0007669"/>
    <property type="project" value="InterPro"/>
</dbReference>
<evidence type="ECO:0000259" key="3">
    <source>
        <dbReference type="PROSITE" id="PS51263"/>
    </source>
</evidence>
<protein>
    <submittedName>
        <fullName evidence="4">Cofilin-1-like</fullName>
    </submittedName>
</protein>